<reference evidence="1 2" key="1">
    <citation type="submission" date="2019-03" db="EMBL/GenBank/DDBJ databases">
        <authorList>
            <person name="He R.-H."/>
        </authorList>
    </citation>
    <scope>NUCLEOTIDE SEQUENCE [LARGE SCALE GENOMIC DNA]</scope>
    <source>
        <strain evidence="2">SH 714</strain>
    </source>
</reference>
<sequence>MNSSADISRIPVKNIFYMLAYAWDHPHEKRMIDVHGEDEKDIINLLSKVFISKVKSLIKKGFYREYQPYQEESGVIRGKVLFKESIERFSFKRGKMHIQHENLTYDIPHNQIIKAAMLRLSMYESLEKQYYDEIKRLLMYFQSVSRIHLHPKLFHQVTLHRNNQHYQFILNICQFISENVLLHEGAGSAAFNDFSRDHMKMARLFENFVKNFYKTEIVGSKARSETLDWGAVGNETHHLPLMHTDISLEIDDQKYIIDTKFYHHGLVEFKSKEIVRSGHLYQLYSYLENDRRIRNGRKSVGVLLYPRVNQSFYLDYEMQGFNIKVCSIDLAVNWRKVESRLLEII</sequence>
<dbReference type="PIRSF" id="PIRSF003109">
    <property type="entry name" value="McrC"/>
    <property type="match status" value="1"/>
</dbReference>
<dbReference type="AlphaFoldDB" id="A0A4Y8IES9"/>
<dbReference type="InterPro" id="IPR019292">
    <property type="entry name" value="McrC"/>
</dbReference>
<dbReference type="InterPro" id="IPR014407">
    <property type="entry name" value="McrC_bac"/>
</dbReference>
<dbReference type="Pfam" id="PF10117">
    <property type="entry name" value="McrBC"/>
    <property type="match status" value="1"/>
</dbReference>
<evidence type="ECO:0000313" key="1">
    <source>
        <dbReference type="EMBL" id="TFB13582.1"/>
    </source>
</evidence>
<protein>
    <submittedName>
        <fullName evidence="1">Restriction endonuclease</fullName>
    </submittedName>
</protein>
<comment type="caution">
    <text evidence="1">The sequence shown here is derived from an EMBL/GenBank/DDBJ whole genome shotgun (WGS) entry which is preliminary data.</text>
</comment>
<gene>
    <name evidence="1" type="ORF">E3U55_15795</name>
</gene>
<keyword evidence="1" id="KW-0255">Endonuclease</keyword>
<keyword evidence="1" id="KW-0540">Nuclease</keyword>
<name>A0A4Y8IES9_9BACI</name>
<dbReference type="OrthoDB" id="9786961at2"/>
<dbReference type="GO" id="GO:0009307">
    <property type="term" value="P:DNA restriction-modification system"/>
    <property type="evidence" value="ECO:0007669"/>
    <property type="project" value="InterPro"/>
</dbReference>
<dbReference type="EMBL" id="SOPW01000024">
    <property type="protein sequence ID" value="TFB13582.1"/>
    <property type="molecule type" value="Genomic_DNA"/>
</dbReference>
<dbReference type="PANTHER" id="PTHR38733:SF1">
    <property type="entry name" value="TYPE IV METHYL-DIRECTED RESTRICTION ENZYME ECOKMCRBC"/>
    <property type="match status" value="1"/>
</dbReference>
<dbReference type="Proteomes" id="UP000297975">
    <property type="component" value="Unassembled WGS sequence"/>
</dbReference>
<keyword evidence="1" id="KW-0378">Hydrolase</keyword>
<evidence type="ECO:0000313" key="2">
    <source>
        <dbReference type="Proteomes" id="UP000297975"/>
    </source>
</evidence>
<organism evidence="1 2">
    <name type="scientific">Filobacillus milosensis</name>
    <dbReference type="NCBI Taxonomy" id="94137"/>
    <lineage>
        <taxon>Bacteria</taxon>
        <taxon>Bacillati</taxon>
        <taxon>Bacillota</taxon>
        <taxon>Bacilli</taxon>
        <taxon>Bacillales</taxon>
        <taxon>Bacillaceae</taxon>
        <taxon>Filobacillus</taxon>
    </lineage>
</organism>
<keyword evidence="2" id="KW-1185">Reference proteome</keyword>
<accession>A0A4Y8IES9</accession>
<dbReference type="GO" id="GO:0004519">
    <property type="term" value="F:endonuclease activity"/>
    <property type="evidence" value="ECO:0007669"/>
    <property type="project" value="UniProtKB-KW"/>
</dbReference>
<dbReference type="RefSeq" id="WP_134341450.1">
    <property type="nucleotide sequence ID" value="NZ_SOPW01000024.1"/>
</dbReference>
<dbReference type="PANTHER" id="PTHR38733">
    <property type="entry name" value="PROTEIN MCRC"/>
    <property type="match status" value="1"/>
</dbReference>
<proteinExistence type="predicted"/>